<dbReference type="EMBL" id="DF967972">
    <property type="protein sequence ID" value="GAP15186.1"/>
    <property type="molecule type" value="Genomic_DNA"/>
</dbReference>
<dbReference type="GO" id="GO:0004129">
    <property type="term" value="F:cytochrome-c oxidase activity"/>
    <property type="evidence" value="ECO:0007669"/>
    <property type="project" value="InterPro"/>
</dbReference>
<proteinExistence type="inferred from homology"/>
<keyword evidence="3 8" id="KW-0812">Transmembrane</keyword>
<feature type="transmembrane region" description="Helical" evidence="9">
    <location>
        <begin position="181"/>
        <end position="203"/>
    </location>
</feature>
<dbReference type="PANTHER" id="PTHR10422">
    <property type="entry name" value="CYTOCHROME C OXIDASE SUBUNIT 1"/>
    <property type="match status" value="1"/>
</dbReference>
<dbReference type="InterPro" id="IPR000883">
    <property type="entry name" value="Cyt_C_Oxase_1"/>
</dbReference>
<comment type="subcellular location">
    <subcellularLocation>
        <location evidence="1">Membrane</location>
        <topology evidence="1">Multi-pass membrane protein</topology>
    </subcellularLocation>
</comment>
<dbReference type="InterPro" id="IPR023615">
    <property type="entry name" value="Cyt_c_Oxase_su1_BS"/>
</dbReference>
<keyword evidence="8" id="KW-0408">Iron</keyword>
<evidence type="ECO:0000313" key="11">
    <source>
        <dbReference type="EMBL" id="GAP15186.1"/>
    </source>
</evidence>
<evidence type="ECO:0000256" key="5">
    <source>
        <dbReference type="ARBA" id="ARBA00022989"/>
    </source>
</evidence>
<evidence type="ECO:0000256" key="1">
    <source>
        <dbReference type="ARBA" id="ARBA00004141"/>
    </source>
</evidence>
<feature type="transmembrane region" description="Helical" evidence="9">
    <location>
        <begin position="141"/>
        <end position="169"/>
    </location>
</feature>
<feature type="domain" description="Cytochrome oxidase subunit I profile" evidence="10">
    <location>
        <begin position="85"/>
        <end position="593"/>
    </location>
</feature>
<feature type="transmembrane region" description="Helical" evidence="9">
    <location>
        <begin position="320"/>
        <end position="340"/>
    </location>
</feature>
<dbReference type="PROSITE" id="PS50855">
    <property type="entry name" value="COX1"/>
    <property type="match status" value="1"/>
</dbReference>
<feature type="transmembrane region" description="Helical" evidence="9">
    <location>
        <begin position="413"/>
        <end position="432"/>
    </location>
</feature>
<comment type="function">
    <text evidence="7">Cytochrome c oxidase is the component of the respiratory chain that catalyzes the reduction of oxygen to water. Subunits 1-3 form the functional core of the enzyme complex. CO I is the catalytic subunit of the enzyme. Electrons originating in cytochrome c are transferred via the copper A center of subunit 2 and heme A of subunit 1 to the bimetallic center formed by heme A3 and copper B.</text>
</comment>
<accession>A0A0S7BLW4</accession>
<dbReference type="Pfam" id="PF00115">
    <property type="entry name" value="COX1"/>
    <property type="match status" value="1"/>
</dbReference>
<dbReference type="RefSeq" id="WP_075074377.1">
    <property type="nucleotide sequence ID" value="NZ_DF967972.1"/>
</dbReference>
<feature type="transmembrane region" description="Helical" evidence="9">
    <location>
        <begin position="12"/>
        <end position="30"/>
    </location>
</feature>
<feature type="transmembrane region" description="Helical" evidence="9">
    <location>
        <begin position="259"/>
        <end position="288"/>
    </location>
</feature>
<dbReference type="GO" id="GO:0020037">
    <property type="term" value="F:heme binding"/>
    <property type="evidence" value="ECO:0007669"/>
    <property type="project" value="InterPro"/>
</dbReference>
<evidence type="ECO:0000313" key="12">
    <source>
        <dbReference type="Proteomes" id="UP000055060"/>
    </source>
</evidence>
<feature type="transmembrane region" description="Helical" evidence="9">
    <location>
        <begin position="382"/>
        <end position="401"/>
    </location>
</feature>
<protein>
    <submittedName>
        <fullName evidence="11">Heme/copper-type cytochrome/quinol oxidases, subunit 1</fullName>
    </submittedName>
</protein>
<feature type="transmembrane region" description="Helical" evidence="9">
    <location>
        <begin position="452"/>
        <end position="474"/>
    </location>
</feature>
<name>A0A0S7BLW4_9CHLR</name>
<keyword evidence="2 8" id="KW-0679">Respiratory chain</keyword>
<keyword evidence="4 8" id="KW-0249">Electron transport</keyword>
<comment type="similarity">
    <text evidence="8">Belongs to the heme-copper respiratory oxidase family.</text>
</comment>
<dbReference type="InterPro" id="IPR036927">
    <property type="entry name" value="Cyt_c_oxase-like_su1_sf"/>
</dbReference>
<dbReference type="PRINTS" id="PR01165">
    <property type="entry name" value="CYCOXIDASEI"/>
</dbReference>
<dbReference type="PANTHER" id="PTHR10422:SF18">
    <property type="entry name" value="CYTOCHROME C OXIDASE SUBUNIT 1"/>
    <property type="match status" value="1"/>
</dbReference>
<dbReference type="OrthoDB" id="9759913at2"/>
<evidence type="ECO:0000256" key="8">
    <source>
        <dbReference type="RuleBase" id="RU000370"/>
    </source>
</evidence>
<evidence type="ECO:0000256" key="9">
    <source>
        <dbReference type="SAM" id="Phobius"/>
    </source>
</evidence>
<evidence type="ECO:0000256" key="3">
    <source>
        <dbReference type="ARBA" id="ARBA00022692"/>
    </source>
</evidence>
<evidence type="ECO:0000256" key="2">
    <source>
        <dbReference type="ARBA" id="ARBA00022660"/>
    </source>
</evidence>
<feature type="transmembrane region" description="Helical" evidence="9">
    <location>
        <begin position="223"/>
        <end position="247"/>
    </location>
</feature>
<keyword evidence="8" id="KW-0479">Metal-binding</keyword>
<keyword evidence="6 9" id="KW-0472">Membrane</keyword>
<dbReference type="SUPFAM" id="SSF81442">
    <property type="entry name" value="Cytochrome c oxidase subunit I-like"/>
    <property type="match status" value="1"/>
</dbReference>
<dbReference type="GO" id="GO:0009060">
    <property type="term" value="P:aerobic respiration"/>
    <property type="evidence" value="ECO:0007669"/>
    <property type="project" value="InterPro"/>
</dbReference>
<dbReference type="Proteomes" id="UP000055060">
    <property type="component" value="Unassembled WGS sequence"/>
</dbReference>
<gene>
    <name evidence="11" type="ORF">LARV_02968</name>
</gene>
<evidence type="ECO:0000256" key="4">
    <source>
        <dbReference type="ARBA" id="ARBA00022982"/>
    </source>
</evidence>
<evidence type="ECO:0000256" key="6">
    <source>
        <dbReference type="ARBA" id="ARBA00023136"/>
    </source>
</evidence>
<reference evidence="11" key="1">
    <citation type="submission" date="2015-07" db="EMBL/GenBank/DDBJ databases">
        <title>Draft Genome Sequences of Anaerolinea thermolimosa IMO-1, Bellilinea caldifistulae GOMI-1, Leptolinea tardivitalis YMTK-2, Levilinea saccharolytica KIBI-1,Longilinea arvoryzae KOME-1, Previously Described as Members of the Anaerolineaceae (Chloroflexi).</title>
        <authorList>
            <person name="Sekiguchi Y."/>
            <person name="Ohashi A."/>
            <person name="Matsuura N."/>
            <person name="Tourlousse M.D."/>
        </authorList>
    </citation>
    <scope>NUCLEOTIDE SEQUENCE [LARGE SCALE GENOMIC DNA]</scope>
    <source>
        <strain evidence="11">KOME-1</strain>
    </source>
</reference>
<sequence>MKKVLSIGLVRGVLGQILGTAAGIGLMTAIRTAMGLGWKAEPAAVLGAFFGVFGFLIAVGVVTDWWKWAKGEETSEAEDFQETPGTRRYFGVSLDHKVIGIQYIVTSLILMAFGGSFALAFRTELASSGMQFLTFQLFNTLVGMHGMVLIISILLGIAGMANYLVPLLVGARDMAFPRLNAFGFWIAVPGSLVLLSAILVGGFDTGWTGYPPLSLRAPLGMQMFFVGVFFNGWSSILGALNLIATILRKRAKGMGMFRMPIFVWGVLATSIIAMTATQLIGLSFQLVLFERLLGMPFFDANNGGNPILFQHLFWFYSHPAVYVFVLPGLGIISELLPVFVRKPLFGYKWVAMSSLGIALTGFLVWGHHMFTAGIEDYLRVPFMYSTLLVAVPTGVKFFSWIATLWQGRIRFPVPMLFVLGGIVVFLLGGLTGPPNGTVSTDLHLHDTYFVVGHFHDTMFGGYIFPLFAAIYYWYPKVTGRKLNETLGKLHFYLMTPAFLAMTLGQMRIGMLGMRRRIADYDPAQGFGPTQMVITIAGFLVTLSVLFLFINLIRSARRGEAAVGNIWESRSPEWAILPSPAPAHNYERDFQVVGDPYDYGLADSQFVELLPQPSSDD</sequence>
<feature type="transmembrane region" description="Helical" evidence="9">
    <location>
        <begin position="486"/>
        <end position="508"/>
    </location>
</feature>
<feature type="transmembrane region" description="Helical" evidence="9">
    <location>
        <begin position="349"/>
        <end position="370"/>
    </location>
</feature>
<dbReference type="GO" id="GO:0015990">
    <property type="term" value="P:electron transport coupled proton transport"/>
    <property type="evidence" value="ECO:0007669"/>
    <property type="project" value="TreeGrafter"/>
</dbReference>
<dbReference type="GO" id="GO:0016020">
    <property type="term" value="C:membrane"/>
    <property type="evidence" value="ECO:0007669"/>
    <property type="project" value="UniProtKB-SubCell"/>
</dbReference>
<dbReference type="AlphaFoldDB" id="A0A0S7BLW4"/>
<keyword evidence="8" id="KW-0349">Heme</keyword>
<feature type="transmembrane region" description="Helical" evidence="9">
    <location>
        <begin position="528"/>
        <end position="549"/>
    </location>
</feature>
<feature type="transmembrane region" description="Helical" evidence="9">
    <location>
        <begin position="98"/>
        <end position="121"/>
    </location>
</feature>
<feature type="transmembrane region" description="Helical" evidence="9">
    <location>
        <begin position="42"/>
        <end position="62"/>
    </location>
</feature>
<dbReference type="Gene3D" id="1.20.210.10">
    <property type="entry name" value="Cytochrome c oxidase-like, subunit I domain"/>
    <property type="match status" value="1"/>
</dbReference>
<keyword evidence="12" id="KW-1185">Reference proteome</keyword>
<organism evidence="11">
    <name type="scientific">Longilinea arvoryzae</name>
    <dbReference type="NCBI Taxonomy" id="360412"/>
    <lineage>
        <taxon>Bacteria</taxon>
        <taxon>Bacillati</taxon>
        <taxon>Chloroflexota</taxon>
        <taxon>Anaerolineae</taxon>
        <taxon>Anaerolineales</taxon>
        <taxon>Anaerolineaceae</taxon>
        <taxon>Longilinea</taxon>
    </lineage>
</organism>
<evidence type="ECO:0000259" key="10">
    <source>
        <dbReference type="PROSITE" id="PS50855"/>
    </source>
</evidence>
<keyword evidence="8" id="KW-0813">Transport</keyword>
<dbReference type="InterPro" id="IPR023616">
    <property type="entry name" value="Cyt_c_oxase-like_su1_dom"/>
</dbReference>
<dbReference type="GO" id="GO:0022904">
    <property type="term" value="P:respiratory electron transport chain"/>
    <property type="evidence" value="ECO:0007669"/>
    <property type="project" value="TreeGrafter"/>
</dbReference>
<evidence type="ECO:0000256" key="7">
    <source>
        <dbReference type="ARBA" id="ARBA00025218"/>
    </source>
</evidence>
<dbReference type="STRING" id="360412.LARV_02968"/>
<keyword evidence="5 9" id="KW-1133">Transmembrane helix</keyword>
<dbReference type="PROSITE" id="PS00077">
    <property type="entry name" value="COX1_CUB"/>
    <property type="match status" value="1"/>
</dbReference>